<accession>A0A8J3U6W3</accession>
<comment type="caution">
    <text evidence="1">The sequence shown here is derived from an EMBL/GenBank/DDBJ whole genome shotgun (WGS) entry which is preliminary data.</text>
</comment>
<name>A0A8J3U6W3_9ACTN</name>
<reference evidence="1 2" key="1">
    <citation type="submission" date="2021-01" db="EMBL/GenBank/DDBJ databases">
        <title>Whole genome shotgun sequence of Planotetraspora phitsanulokensis NBRC 104273.</title>
        <authorList>
            <person name="Komaki H."/>
            <person name="Tamura T."/>
        </authorList>
    </citation>
    <scope>NUCLEOTIDE SEQUENCE [LARGE SCALE GENOMIC DNA]</scope>
    <source>
        <strain evidence="1 2">NBRC 104273</strain>
    </source>
</reference>
<proteinExistence type="predicted"/>
<gene>
    <name evidence="1" type="ORF">Pph01_20820</name>
</gene>
<dbReference type="AlphaFoldDB" id="A0A8J3U6W3"/>
<protein>
    <submittedName>
        <fullName evidence="1">Uncharacterized protein</fullName>
    </submittedName>
</protein>
<dbReference type="EMBL" id="BOOP01000008">
    <property type="protein sequence ID" value="GII37079.1"/>
    <property type="molecule type" value="Genomic_DNA"/>
</dbReference>
<evidence type="ECO:0000313" key="1">
    <source>
        <dbReference type="EMBL" id="GII37079.1"/>
    </source>
</evidence>
<dbReference type="Proteomes" id="UP000622547">
    <property type="component" value="Unassembled WGS sequence"/>
</dbReference>
<organism evidence="1 2">
    <name type="scientific">Planotetraspora phitsanulokensis</name>
    <dbReference type="NCBI Taxonomy" id="575192"/>
    <lineage>
        <taxon>Bacteria</taxon>
        <taxon>Bacillati</taxon>
        <taxon>Actinomycetota</taxon>
        <taxon>Actinomycetes</taxon>
        <taxon>Streptosporangiales</taxon>
        <taxon>Streptosporangiaceae</taxon>
        <taxon>Planotetraspora</taxon>
    </lineage>
</organism>
<keyword evidence="2" id="KW-1185">Reference proteome</keyword>
<evidence type="ECO:0000313" key="2">
    <source>
        <dbReference type="Proteomes" id="UP000622547"/>
    </source>
</evidence>
<sequence length="549" mass="61226">MLTYVGSVIRTTTGQNELARWCDLDIYVALPLVVSPGRGRRPAVRDVCGENLLYKVKATRLRRFAALRPASGPGMRLSGRPRPAPPDTVRHLVREGPNVSVCCSAASNIYDRGSLRGNSILSTETWVSRHMNDRFWLYNWIDEKAIKSEKDIDRVVKRRATFGELERIAEVIPYTTEEVSHEGPYALAGRGMDLTGELDCYAWNCQKKQVDVLFSRTWHYFDKIVVTGLTPTRFCQMLDSSYDSQFRKLVLASQLRLLLYLRDIGAEANLIFRQKTPACRQHFEEHLRESGLSHLVDAAAPLVDELALAGHYTIDRRCDDHLHYTFEHPLLEHVQSGAVGAGLVGEDLARAIAMDVFKLYSAHMVADIRTSRIVKAPLAAVVGLHRETLYRVPAADEHSIALELGLPFLNGVPVKDLIQIRNDEYLSFEKFRTSLRKAIKEKVTSATEGGPTEVANEISRDIVLPSLNEIALKLNKAQKVLTKKSALSVGVGVAATMIGAIAGIPLLLPAGVASALLPSAHYMKYLEEKRDIELADMYFLWKLQGKATP</sequence>